<accession>A0AA96QZB4</accession>
<evidence type="ECO:0000313" key="1">
    <source>
        <dbReference type="EMBL" id="WNO47408.1"/>
    </source>
</evidence>
<sequence>MAHILTDCEILSSEWWSGDVESSKYYNSFSEVIKDYGENSCVAKFSRLYFSSGYLLPLHLMTEDDFISKWVNYGMNWWEVEQHKIT</sequence>
<protein>
    <submittedName>
        <fullName evidence="1">Uncharacterized protein</fullName>
    </submittedName>
</protein>
<reference evidence="1" key="1">
    <citation type="submission" date="2023-08" db="EMBL/GenBank/DDBJ databases">
        <authorList>
            <person name="Nazir A."/>
        </authorList>
    </citation>
    <scope>NUCLEOTIDE SEQUENCE</scope>
</reference>
<organism evidence="1">
    <name type="scientific">Staphylococcus phage vB_VibM_10AMN12</name>
    <dbReference type="NCBI Taxonomy" id="3076785"/>
    <lineage>
        <taxon>Viruses</taxon>
        <taxon>Duplodnaviria</taxon>
        <taxon>Heunggongvirae</taxon>
        <taxon>Uroviricota</taxon>
        <taxon>Caudoviricetes</taxon>
    </lineage>
</organism>
<proteinExistence type="predicted"/>
<name>A0AA96QZB4_9CAUD</name>
<dbReference type="EMBL" id="OR481006">
    <property type="protein sequence ID" value="WNO47408.1"/>
    <property type="molecule type" value="Genomic_DNA"/>
</dbReference>